<dbReference type="PANTHER" id="PTHR10046">
    <property type="entry name" value="ATP DEPENDENT LON PROTEASE FAMILY MEMBER"/>
    <property type="match status" value="1"/>
</dbReference>
<dbReference type="PATRIC" id="fig|1429438.4.peg.3813"/>
<feature type="active site" evidence="2">
    <location>
        <position position="311"/>
    </location>
</feature>
<dbReference type="PROSITE" id="PS51786">
    <property type="entry name" value="LON_PROTEOLYTIC"/>
    <property type="match status" value="1"/>
</dbReference>
<gene>
    <name evidence="4" type="ORF">ETSY1_19550</name>
</gene>
<dbReference type="InterPro" id="IPR046843">
    <property type="entry name" value="LonB_AAA-LID"/>
</dbReference>
<dbReference type="GO" id="GO:0004252">
    <property type="term" value="F:serine-type endopeptidase activity"/>
    <property type="evidence" value="ECO:0007669"/>
    <property type="project" value="UniProtKB-UniRule"/>
</dbReference>
<feature type="active site" evidence="2">
    <location>
        <position position="268"/>
    </location>
</feature>
<dbReference type="SUPFAM" id="SSF54211">
    <property type="entry name" value="Ribosomal protein S5 domain 2-like"/>
    <property type="match status" value="1"/>
</dbReference>
<dbReference type="GO" id="GO:0004176">
    <property type="term" value="F:ATP-dependent peptidase activity"/>
    <property type="evidence" value="ECO:0007669"/>
    <property type="project" value="UniProtKB-UniRule"/>
</dbReference>
<dbReference type="EMBL" id="AZHW01000571">
    <property type="protein sequence ID" value="ETW98257.1"/>
    <property type="molecule type" value="Genomic_DNA"/>
</dbReference>
<reference evidence="4 5" key="1">
    <citation type="journal article" date="2014" name="Nature">
        <title>An environmental bacterial taxon with a large and distinct metabolic repertoire.</title>
        <authorList>
            <person name="Wilson M.C."/>
            <person name="Mori T."/>
            <person name="Ruckert C."/>
            <person name="Uria A.R."/>
            <person name="Helf M.J."/>
            <person name="Takada K."/>
            <person name="Gernert C."/>
            <person name="Steffens U.A."/>
            <person name="Heycke N."/>
            <person name="Schmitt S."/>
            <person name="Rinke C."/>
            <person name="Helfrich E.J."/>
            <person name="Brachmann A.O."/>
            <person name="Gurgui C."/>
            <person name="Wakimoto T."/>
            <person name="Kracht M."/>
            <person name="Crusemann M."/>
            <person name="Hentschel U."/>
            <person name="Abe I."/>
            <person name="Matsunaga S."/>
            <person name="Kalinowski J."/>
            <person name="Takeyama H."/>
            <person name="Piel J."/>
        </authorList>
    </citation>
    <scope>NUCLEOTIDE SEQUENCE [LARGE SCALE GENOMIC DNA]</scope>
    <source>
        <strain evidence="5">TSY1</strain>
    </source>
</reference>
<dbReference type="Proteomes" id="UP000019141">
    <property type="component" value="Unassembled WGS sequence"/>
</dbReference>
<evidence type="ECO:0000259" key="3">
    <source>
        <dbReference type="PROSITE" id="PS51786"/>
    </source>
</evidence>
<dbReference type="Pfam" id="PF20436">
    <property type="entry name" value="LonB_AAA-LID"/>
    <property type="match status" value="1"/>
</dbReference>
<dbReference type="InterPro" id="IPR020568">
    <property type="entry name" value="Ribosomal_Su5_D2-typ_SF"/>
</dbReference>
<dbReference type="InterPro" id="IPR027417">
    <property type="entry name" value="P-loop_NTPase"/>
</dbReference>
<evidence type="ECO:0000313" key="4">
    <source>
        <dbReference type="EMBL" id="ETW98257.1"/>
    </source>
</evidence>
<dbReference type="Pfam" id="PF13654">
    <property type="entry name" value="AAA_32"/>
    <property type="match status" value="1"/>
</dbReference>
<dbReference type="GO" id="GO:0030163">
    <property type="term" value="P:protein catabolic process"/>
    <property type="evidence" value="ECO:0007669"/>
    <property type="project" value="InterPro"/>
</dbReference>
<comment type="catalytic activity">
    <reaction evidence="2">
        <text>Hydrolysis of proteins in presence of ATP.</text>
        <dbReference type="EC" id="3.4.21.53"/>
    </reaction>
</comment>
<accession>W4LJV1</accession>
<dbReference type="InterPro" id="IPR008269">
    <property type="entry name" value="Lon_proteolytic"/>
</dbReference>
<dbReference type="InterPro" id="IPR041699">
    <property type="entry name" value="AAA_32"/>
</dbReference>
<feature type="domain" description="Lon proteolytic" evidence="3">
    <location>
        <begin position="178"/>
        <end position="373"/>
    </location>
</feature>
<keyword evidence="5" id="KW-1185">Reference proteome</keyword>
<comment type="caution">
    <text evidence="4">The sequence shown here is derived from an EMBL/GenBank/DDBJ whole genome shotgun (WGS) entry which is preliminary data.</text>
</comment>
<dbReference type="Pfam" id="PF05362">
    <property type="entry name" value="Lon_C"/>
    <property type="match status" value="1"/>
</dbReference>
<keyword evidence="2" id="KW-0720">Serine protease</keyword>
<evidence type="ECO:0000313" key="5">
    <source>
        <dbReference type="Proteomes" id="UP000019141"/>
    </source>
</evidence>
<dbReference type="Gene3D" id="3.40.50.300">
    <property type="entry name" value="P-loop containing nucleotide triphosphate hydrolases"/>
    <property type="match status" value="1"/>
</dbReference>
<organism evidence="4 5">
    <name type="scientific">Entotheonella factor</name>
    <dbReference type="NCBI Taxonomy" id="1429438"/>
    <lineage>
        <taxon>Bacteria</taxon>
        <taxon>Pseudomonadati</taxon>
        <taxon>Nitrospinota/Tectimicrobiota group</taxon>
        <taxon>Candidatus Tectimicrobiota</taxon>
        <taxon>Candidatus Entotheonellia</taxon>
        <taxon>Candidatus Entotheonellales</taxon>
        <taxon>Candidatus Entotheonellaceae</taxon>
        <taxon>Candidatus Entotheonella</taxon>
    </lineage>
</organism>
<dbReference type="InterPro" id="IPR014721">
    <property type="entry name" value="Ribsml_uS5_D2-typ_fold_subgr"/>
</dbReference>
<dbReference type="InterPro" id="IPR027065">
    <property type="entry name" value="Lon_Prtase"/>
</dbReference>
<dbReference type="AlphaFoldDB" id="W4LJV1"/>
<dbReference type="GO" id="GO:0005524">
    <property type="term" value="F:ATP binding"/>
    <property type="evidence" value="ECO:0007669"/>
    <property type="project" value="InterPro"/>
</dbReference>
<proteinExistence type="inferred from homology"/>
<keyword evidence="2" id="KW-0378">Hydrolase</keyword>
<dbReference type="Gene3D" id="1.10.8.60">
    <property type="match status" value="1"/>
</dbReference>
<dbReference type="Gene3D" id="3.30.230.10">
    <property type="match status" value="1"/>
</dbReference>
<protein>
    <recommendedName>
        <fullName evidence="2">endopeptidase La</fullName>
        <ecNumber evidence="2">3.4.21.53</ecNumber>
    </recommendedName>
</protein>
<evidence type="ECO:0000256" key="2">
    <source>
        <dbReference type="PROSITE-ProRule" id="PRU01122"/>
    </source>
</evidence>
<dbReference type="HOGENOM" id="CLU_014785_2_0_7"/>
<dbReference type="PRINTS" id="PR00830">
    <property type="entry name" value="ENDOLAPTASE"/>
</dbReference>
<evidence type="ECO:0000256" key="1">
    <source>
        <dbReference type="ARBA" id="ARBA00022670"/>
    </source>
</evidence>
<comment type="similarity">
    <text evidence="2">Belongs to the peptidase S16 family.</text>
</comment>
<dbReference type="GO" id="GO:0006508">
    <property type="term" value="P:proteolysis"/>
    <property type="evidence" value="ECO:0007669"/>
    <property type="project" value="UniProtKB-KW"/>
</dbReference>
<keyword evidence="1 2" id="KW-0645">Protease</keyword>
<dbReference type="EC" id="3.4.21.53" evidence="2"/>
<name>W4LJV1_ENTF1</name>
<sequence>MQSTQVKIEAYDPFAFFTISAMQPETVPMRTKLVVMGPPWLYYLLYFNDPDFAQLFKIKADFGEEMDATEAHCASYAHYIAHVCRDEQLQPCDRSGVEAIIEYGMRRVADQDKLTSQFGQVADLLREAHYAAIQTGTDVMGRAHVEQALQARRFRSNRIEEKLREMITEGAVLIDTDGRRVGQVNGLAVLQLGDHTFGRPSRVTATVSMGRSGIVNIEREAKMSGNTHDKGVLILSGYLRQMYAQDKPLTLSASLCFEQSYSGIDGDSASSTELFVLLCRLANVPVRQDLAVTGSVNQAGDIQAIGGVNEKIEGFYDLCVQRGLTETQGVIIPEANVRNLMLRPDVAEAIRHGQFHIYPIAHVDQGLELLTGIPAGDIGAPDTLHGLVNARLQGLALDMASFADASSNGTGDLEEKVASS</sequence>